<dbReference type="PANTHER" id="PTHR38600">
    <property type="entry name" value="TRANSCRIPTIONAL REGULATORY PROTEIN"/>
    <property type="match status" value="1"/>
</dbReference>
<proteinExistence type="predicted"/>
<evidence type="ECO:0000313" key="6">
    <source>
        <dbReference type="EMBL" id="QAV17911.1"/>
    </source>
</evidence>
<dbReference type="SUPFAM" id="SSF46785">
    <property type="entry name" value="Winged helix' DNA-binding domain"/>
    <property type="match status" value="1"/>
</dbReference>
<dbReference type="InterPro" id="IPR001845">
    <property type="entry name" value="HTH_ArsR_DNA-bd_dom"/>
</dbReference>
<sequence length="212" mass="24151">MYRDAELSTRKIVLSLLRTRGPLSVGELAKELGITEMAVRRHLNTLDRDGFIESKLARQAMGRPLHMYSLTKEADDLFPKKYNALTLDLLEELVAEEGEGKLTRLFQRRKDKLSERYGSRMEGKSFPEKVAELARIQNDNGYMVSLEQGENGDYILNEHNCPIAQVADQYQQACQCELALFQELLGTPVERTECLAKGGTKCVYQIRRAESF</sequence>
<keyword evidence="1" id="KW-0805">Transcription regulation</keyword>
<dbReference type="KEGG" id="pchi:PC41400_09630"/>
<organism evidence="6 7">
    <name type="scientific">Paenibacillus chitinolyticus</name>
    <dbReference type="NCBI Taxonomy" id="79263"/>
    <lineage>
        <taxon>Bacteria</taxon>
        <taxon>Bacillati</taxon>
        <taxon>Bacillota</taxon>
        <taxon>Bacilli</taxon>
        <taxon>Bacillales</taxon>
        <taxon>Paenibacillaceae</taxon>
        <taxon>Paenibacillus</taxon>
    </lineage>
</organism>
<dbReference type="Proteomes" id="UP000288943">
    <property type="component" value="Chromosome"/>
</dbReference>
<keyword evidence="3" id="KW-0804">Transcription</keyword>
<protein>
    <submittedName>
        <fullName evidence="6">Transcriptional regulator</fullName>
    </submittedName>
</protein>
<dbReference type="Gene3D" id="1.10.10.10">
    <property type="entry name" value="Winged helix-like DNA-binding domain superfamily/Winged helix DNA-binding domain"/>
    <property type="match status" value="1"/>
</dbReference>
<evidence type="ECO:0000259" key="4">
    <source>
        <dbReference type="PROSITE" id="PS51000"/>
    </source>
</evidence>
<dbReference type="CDD" id="cd00090">
    <property type="entry name" value="HTH_ARSR"/>
    <property type="match status" value="1"/>
</dbReference>
<name>A0A410WUB6_9BACL</name>
<dbReference type="InterPro" id="IPR036388">
    <property type="entry name" value="WH-like_DNA-bd_sf"/>
</dbReference>
<dbReference type="EMBL" id="JAMDMJ010000004">
    <property type="protein sequence ID" value="MCY9595044.1"/>
    <property type="molecule type" value="Genomic_DNA"/>
</dbReference>
<dbReference type="InterPro" id="IPR036390">
    <property type="entry name" value="WH_DNA-bd_sf"/>
</dbReference>
<dbReference type="AlphaFoldDB" id="A0A410WUB6"/>
<dbReference type="PANTHER" id="PTHR38600:SF2">
    <property type="entry name" value="SLL0088 PROTEIN"/>
    <property type="match status" value="1"/>
</dbReference>
<reference evidence="5 8" key="2">
    <citation type="submission" date="2022-05" db="EMBL/GenBank/DDBJ databases">
        <title>Genome Sequencing of Bee-Associated Microbes.</title>
        <authorList>
            <person name="Dunlap C."/>
        </authorList>
    </citation>
    <scope>NUCLEOTIDE SEQUENCE [LARGE SCALE GENOMIC DNA]</scope>
    <source>
        <strain evidence="5 8">NRRL B-23120</strain>
    </source>
</reference>
<evidence type="ECO:0000313" key="8">
    <source>
        <dbReference type="Proteomes" id="UP001527202"/>
    </source>
</evidence>
<dbReference type="EMBL" id="CP026520">
    <property type="protein sequence ID" value="QAV17911.1"/>
    <property type="molecule type" value="Genomic_DNA"/>
</dbReference>
<evidence type="ECO:0000256" key="1">
    <source>
        <dbReference type="ARBA" id="ARBA00023015"/>
    </source>
</evidence>
<keyword evidence="8" id="KW-1185">Reference proteome</keyword>
<accession>A0A410WUB6</accession>
<evidence type="ECO:0000313" key="7">
    <source>
        <dbReference type="Proteomes" id="UP000288943"/>
    </source>
</evidence>
<dbReference type="GeneID" id="95375066"/>
<dbReference type="GO" id="GO:0003700">
    <property type="term" value="F:DNA-binding transcription factor activity"/>
    <property type="evidence" value="ECO:0007669"/>
    <property type="project" value="InterPro"/>
</dbReference>
<dbReference type="GO" id="GO:0003677">
    <property type="term" value="F:DNA binding"/>
    <property type="evidence" value="ECO:0007669"/>
    <property type="project" value="UniProtKB-KW"/>
</dbReference>
<keyword evidence="2" id="KW-0238">DNA-binding</keyword>
<dbReference type="Pfam" id="PF01022">
    <property type="entry name" value="HTH_5"/>
    <property type="match status" value="1"/>
</dbReference>
<dbReference type="RefSeq" id="WP_009671457.1">
    <property type="nucleotide sequence ID" value="NZ_BQWH01000001.1"/>
</dbReference>
<dbReference type="SMART" id="SM00418">
    <property type="entry name" value="HTH_ARSR"/>
    <property type="match status" value="1"/>
</dbReference>
<evidence type="ECO:0000256" key="2">
    <source>
        <dbReference type="ARBA" id="ARBA00023125"/>
    </source>
</evidence>
<gene>
    <name evidence="5" type="ORF">M5X16_04545</name>
    <name evidence="6" type="ORF">PC41400_09630</name>
</gene>
<feature type="domain" description="HTH deoR-type" evidence="4">
    <location>
        <begin position="6"/>
        <end position="65"/>
    </location>
</feature>
<dbReference type="PROSITE" id="PS51000">
    <property type="entry name" value="HTH_DEOR_2"/>
    <property type="match status" value="1"/>
</dbReference>
<dbReference type="InterPro" id="IPR011991">
    <property type="entry name" value="ArsR-like_HTH"/>
</dbReference>
<evidence type="ECO:0000256" key="3">
    <source>
        <dbReference type="ARBA" id="ARBA00023163"/>
    </source>
</evidence>
<evidence type="ECO:0000313" key="5">
    <source>
        <dbReference type="EMBL" id="MCY9595044.1"/>
    </source>
</evidence>
<reference evidence="6 7" key="1">
    <citation type="submission" date="2018-01" db="EMBL/GenBank/DDBJ databases">
        <title>The whole genome sequencing and assembly of Paenibacillus chitinolyticus KCCM 41400 strain.</title>
        <authorList>
            <person name="Kim J.-Y."/>
            <person name="Park M.-K."/>
            <person name="Lee Y.-J."/>
            <person name="Yi H."/>
            <person name="Bahn Y.-S."/>
            <person name="Kim J.F."/>
            <person name="Lee D.-W."/>
        </authorList>
    </citation>
    <scope>NUCLEOTIDE SEQUENCE [LARGE SCALE GENOMIC DNA]</scope>
    <source>
        <strain evidence="6 7">KCCM 41400</strain>
    </source>
</reference>
<dbReference type="OrthoDB" id="155998at2"/>
<dbReference type="Proteomes" id="UP001527202">
    <property type="component" value="Unassembled WGS sequence"/>
</dbReference>
<dbReference type="InterPro" id="IPR001034">
    <property type="entry name" value="DeoR_HTH"/>
</dbReference>